<keyword evidence="7 9" id="KW-1133">Transmembrane helix</keyword>
<evidence type="ECO:0000256" key="4">
    <source>
        <dbReference type="ARBA" id="ARBA00022692"/>
    </source>
</evidence>
<comment type="similarity">
    <text evidence="9">Belongs to the binding-protein-dependent transport system permease family.</text>
</comment>
<dbReference type="STRING" id="538381.GCA_001696535_02857"/>
<proteinExistence type="inferred from homology"/>
<dbReference type="PANTHER" id="PTHR43386">
    <property type="entry name" value="OLIGOPEPTIDE TRANSPORT SYSTEM PERMEASE PROTEIN APPC"/>
    <property type="match status" value="1"/>
</dbReference>
<feature type="transmembrane region" description="Helical" evidence="9">
    <location>
        <begin position="149"/>
        <end position="175"/>
    </location>
</feature>
<feature type="transmembrane region" description="Helical" evidence="9">
    <location>
        <begin position="267"/>
        <end position="289"/>
    </location>
</feature>
<keyword evidence="3" id="KW-1003">Cell membrane</keyword>
<evidence type="ECO:0000256" key="3">
    <source>
        <dbReference type="ARBA" id="ARBA00022475"/>
    </source>
</evidence>
<evidence type="ECO:0000256" key="5">
    <source>
        <dbReference type="ARBA" id="ARBA00022856"/>
    </source>
</evidence>
<feature type="transmembrane region" description="Helical" evidence="9">
    <location>
        <begin position="41"/>
        <end position="63"/>
    </location>
</feature>
<dbReference type="CDD" id="cd06261">
    <property type="entry name" value="TM_PBP2"/>
    <property type="match status" value="1"/>
</dbReference>
<feature type="transmembrane region" description="Helical" evidence="9">
    <location>
        <begin position="221"/>
        <end position="247"/>
    </location>
</feature>
<dbReference type="PROSITE" id="PS50928">
    <property type="entry name" value="ABC_TM1"/>
    <property type="match status" value="1"/>
</dbReference>
<feature type="domain" description="ABC transmembrane type-1" evidence="10">
    <location>
        <begin position="100"/>
        <end position="289"/>
    </location>
</feature>
<name>A0A285T1T3_9HYPH</name>
<feature type="transmembrane region" description="Helical" evidence="9">
    <location>
        <begin position="18"/>
        <end position="35"/>
    </location>
</feature>
<evidence type="ECO:0000313" key="12">
    <source>
        <dbReference type="Proteomes" id="UP000219331"/>
    </source>
</evidence>
<comment type="subcellular location">
    <subcellularLocation>
        <location evidence="1 9">Cell membrane</location>
        <topology evidence="1 9">Multi-pass membrane protein</topology>
    </subcellularLocation>
</comment>
<dbReference type="InterPro" id="IPR025966">
    <property type="entry name" value="OppC_N"/>
</dbReference>
<dbReference type="Proteomes" id="UP000219331">
    <property type="component" value="Unassembled WGS sequence"/>
</dbReference>
<dbReference type="InterPro" id="IPR035906">
    <property type="entry name" value="MetI-like_sf"/>
</dbReference>
<evidence type="ECO:0000256" key="9">
    <source>
        <dbReference type="RuleBase" id="RU363032"/>
    </source>
</evidence>
<dbReference type="SUPFAM" id="SSF161098">
    <property type="entry name" value="MetI-like"/>
    <property type="match status" value="1"/>
</dbReference>
<evidence type="ECO:0000256" key="2">
    <source>
        <dbReference type="ARBA" id="ARBA00022448"/>
    </source>
</evidence>
<dbReference type="GO" id="GO:0015031">
    <property type="term" value="P:protein transport"/>
    <property type="evidence" value="ECO:0007669"/>
    <property type="project" value="UniProtKB-KW"/>
</dbReference>
<dbReference type="Pfam" id="PF12911">
    <property type="entry name" value="OppC_N"/>
    <property type="match status" value="1"/>
</dbReference>
<reference evidence="11 12" key="1">
    <citation type="submission" date="2017-08" db="EMBL/GenBank/DDBJ databases">
        <authorList>
            <person name="de Groot N.N."/>
        </authorList>
    </citation>
    <scope>NUCLEOTIDE SEQUENCE [LARGE SCALE GENOMIC DNA]</scope>
    <source>
        <strain evidence="11 12">USBA 352</strain>
    </source>
</reference>
<keyword evidence="5" id="KW-0571">Peptide transport</keyword>
<keyword evidence="8 9" id="KW-0472">Membrane</keyword>
<dbReference type="AlphaFoldDB" id="A0A285T1T3"/>
<protein>
    <submittedName>
        <fullName evidence="11">Peptide/nickel transport system permease protein</fullName>
    </submittedName>
</protein>
<evidence type="ECO:0000256" key="8">
    <source>
        <dbReference type="ARBA" id="ARBA00023136"/>
    </source>
</evidence>
<dbReference type="PANTHER" id="PTHR43386:SF1">
    <property type="entry name" value="D,D-DIPEPTIDE TRANSPORT SYSTEM PERMEASE PROTEIN DDPC-RELATED"/>
    <property type="match status" value="1"/>
</dbReference>
<dbReference type="InterPro" id="IPR000515">
    <property type="entry name" value="MetI-like"/>
</dbReference>
<accession>A0A285T1T3</accession>
<dbReference type="InterPro" id="IPR050366">
    <property type="entry name" value="BP-dependent_transpt_permease"/>
</dbReference>
<evidence type="ECO:0000256" key="6">
    <source>
        <dbReference type="ARBA" id="ARBA00022927"/>
    </source>
</evidence>
<dbReference type="GO" id="GO:0055085">
    <property type="term" value="P:transmembrane transport"/>
    <property type="evidence" value="ECO:0007669"/>
    <property type="project" value="InterPro"/>
</dbReference>
<dbReference type="Gene3D" id="1.10.3720.10">
    <property type="entry name" value="MetI-like"/>
    <property type="match status" value="1"/>
</dbReference>
<dbReference type="Pfam" id="PF00528">
    <property type="entry name" value="BPD_transp_1"/>
    <property type="match status" value="1"/>
</dbReference>
<evidence type="ECO:0000256" key="1">
    <source>
        <dbReference type="ARBA" id="ARBA00004651"/>
    </source>
</evidence>
<keyword evidence="6" id="KW-0653">Protein transport</keyword>
<gene>
    <name evidence="11" type="ORF">SAMN05421512_10813</name>
</gene>
<dbReference type="GO" id="GO:0015833">
    <property type="term" value="P:peptide transport"/>
    <property type="evidence" value="ECO:0007669"/>
    <property type="project" value="UniProtKB-KW"/>
</dbReference>
<evidence type="ECO:0000259" key="10">
    <source>
        <dbReference type="PROSITE" id="PS50928"/>
    </source>
</evidence>
<dbReference type="EMBL" id="OBML01000008">
    <property type="protein sequence ID" value="SOC14825.1"/>
    <property type="molecule type" value="Genomic_DNA"/>
</dbReference>
<dbReference type="GO" id="GO:0005886">
    <property type="term" value="C:plasma membrane"/>
    <property type="evidence" value="ECO:0007669"/>
    <property type="project" value="UniProtKB-SubCell"/>
</dbReference>
<feature type="transmembrane region" description="Helical" evidence="9">
    <location>
        <begin position="104"/>
        <end position="129"/>
    </location>
</feature>
<keyword evidence="12" id="KW-1185">Reference proteome</keyword>
<keyword evidence="4 9" id="KW-0812">Transmembrane</keyword>
<sequence>MTTQPTAATGQRPSRMTYYRLAIATVLSGLFNAFNANKTSWVGLAVFLIVALLAILAPVIAPYDPLQQNILFRLKPPSEAHWFGTDYYGRDTLSRILWGARISLTIGLLAIGSAMIIGTLIGMVAGYFGGRTDLLVMQVMDVLLAFPSLILGLIVVAMLGPSVANLVIAIALTAIPPFARIARAPTIAVKNREFIEAGHALGYSHMRLMFRHILPNIAPEVLVMGSLWLATAIRVEASLAFIGLGVNPPTATWGGMIREGFENILDSFWLALFPSLAILVVVFSLNLLGDGLRDAVDPRLKGEQ</sequence>
<evidence type="ECO:0000256" key="7">
    <source>
        <dbReference type="ARBA" id="ARBA00022989"/>
    </source>
</evidence>
<evidence type="ECO:0000313" key="11">
    <source>
        <dbReference type="EMBL" id="SOC14825.1"/>
    </source>
</evidence>
<organism evidence="11 12">
    <name type="scientific">Stappia indica</name>
    <dbReference type="NCBI Taxonomy" id="538381"/>
    <lineage>
        <taxon>Bacteria</taxon>
        <taxon>Pseudomonadati</taxon>
        <taxon>Pseudomonadota</taxon>
        <taxon>Alphaproteobacteria</taxon>
        <taxon>Hyphomicrobiales</taxon>
        <taxon>Stappiaceae</taxon>
        <taxon>Stappia</taxon>
    </lineage>
</organism>
<keyword evidence="2 9" id="KW-0813">Transport</keyword>